<comment type="caution">
    <text evidence="3">The sequence shown here is derived from an EMBL/GenBank/DDBJ whole genome shotgun (WGS) entry which is preliminary data.</text>
</comment>
<reference evidence="3 4" key="1">
    <citation type="submission" date="2016-04" db="EMBL/GenBank/DDBJ databases">
        <title>Draft genome of an Enterococcus thailandicus strain isolated from bovine feces.</title>
        <authorList>
            <person name="Beukers A.G."/>
            <person name="Zaheer R."/>
            <person name="Goji N."/>
            <person name="Cook S.R."/>
            <person name="Amoako K."/>
            <person name="Chaves A.V."/>
            <person name="Ward M.P."/>
            <person name="Mcallister T.A."/>
        </authorList>
    </citation>
    <scope>NUCLEOTIDE SEQUENCE [LARGE SCALE GENOMIC DNA]</scope>
    <source>
        <strain evidence="3 4">F0711D 46</strain>
    </source>
</reference>
<dbReference type="Proteomes" id="UP000321361">
    <property type="component" value="Unassembled WGS sequence"/>
</dbReference>
<dbReference type="EMBL" id="LWMN01000010">
    <property type="protein sequence ID" value="OAQ56433.1"/>
    <property type="molecule type" value="Genomic_DNA"/>
</dbReference>
<dbReference type="OrthoDB" id="2193542at2"/>
<proteinExistence type="predicted"/>
<feature type="region of interest" description="Disordered" evidence="1">
    <location>
        <begin position="1"/>
        <end position="23"/>
    </location>
</feature>
<evidence type="ECO:0000256" key="1">
    <source>
        <dbReference type="SAM" id="MobiDB-lite"/>
    </source>
</evidence>
<name>A0A179EUG5_ENTTH</name>
<sequence length="368" mass="42167">MSEYEKEEAEKVVEPSEIENEETTVVPMEEVVTDETTAELLTESDDDVELESATEGTKIHEKEKIVPQMTADTTLAKKEQELADNQSYLSGKEQDHQEIVQMIHEAETQLADLRMRKAFIESGFSELLDAYQQYILAGEPISPIAKTSLVEYFAYELLKPLNDIGLELSGTTYDTWETRHFSINYALDDSANLIFSFALPTIDERYQVDAINLLKISPETMTIDVKDDQVLALIRYWSVERVFSVGQMTIFNHKLNQLLEHARQLGFTVNETLLDNTKVLRLNLQSEFELTEQVLDDIFIVAMDHPQYDMEKLGEDAYEVLLDKGQSLTVSKEGEQTALFVSSGEYHRSVIDFFINYEFLIPLMVRKV</sequence>
<evidence type="ECO:0000313" key="4">
    <source>
        <dbReference type="Proteomes" id="UP000078516"/>
    </source>
</evidence>
<evidence type="ECO:0000313" key="3">
    <source>
        <dbReference type="EMBL" id="OAQ56433.1"/>
    </source>
</evidence>
<dbReference type="KEGG" id="eth:CK496_06610"/>
<dbReference type="EMBL" id="BJUG01000002">
    <property type="protein sequence ID" value="GEK36214.1"/>
    <property type="molecule type" value="Genomic_DNA"/>
</dbReference>
<dbReference type="GeneID" id="77487310"/>
<protein>
    <submittedName>
        <fullName evidence="3">Uncharacterized protein</fullName>
    </submittedName>
</protein>
<dbReference type="RefSeq" id="WP_067482098.1">
    <property type="nucleotide sequence ID" value="NZ_BJUG01000002.1"/>
</dbReference>
<gene>
    <name evidence="3" type="ORF">A6E74_03205</name>
    <name evidence="2" type="ORF">ETH01_05010</name>
</gene>
<reference evidence="2 5" key="2">
    <citation type="submission" date="2019-07" db="EMBL/GenBank/DDBJ databases">
        <title>Whole genome shotgun sequence of Enterococcus thailandicus NBRC 101867.</title>
        <authorList>
            <person name="Hosoyama A."/>
            <person name="Uohara A."/>
            <person name="Ohji S."/>
            <person name="Ichikawa N."/>
        </authorList>
    </citation>
    <scope>NUCLEOTIDE SEQUENCE [LARGE SCALE GENOMIC DNA]</scope>
    <source>
        <strain evidence="2 5">NBRC 101867</strain>
    </source>
</reference>
<organism evidence="3 4">
    <name type="scientific">Enterococcus thailandicus</name>
    <dbReference type="NCBI Taxonomy" id="417368"/>
    <lineage>
        <taxon>Bacteria</taxon>
        <taxon>Bacillati</taxon>
        <taxon>Bacillota</taxon>
        <taxon>Bacilli</taxon>
        <taxon>Lactobacillales</taxon>
        <taxon>Enterococcaceae</taxon>
        <taxon>Enterococcus</taxon>
    </lineage>
</organism>
<evidence type="ECO:0000313" key="2">
    <source>
        <dbReference type="EMBL" id="GEK36214.1"/>
    </source>
</evidence>
<keyword evidence="4" id="KW-1185">Reference proteome</keyword>
<accession>A0A179EUG5</accession>
<evidence type="ECO:0000313" key="5">
    <source>
        <dbReference type="Proteomes" id="UP000321361"/>
    </source>
</evidence>
<dbReference type="Proteomes" id="UP000078516">
    <property type="component" value="Unassembled WGS sequence"/>
</dbReference>
<dbReference type="AlphaFoldDB" id="A0A179EUG5"/>